<sequence length="742" mass="85133">MKDTNQMADTFFDFSTLKNGEHILPPDDEECLENEEEYDAHNDETFGDLEDDLSGDDWEQQHEQFAEFAKSSIKQDKIEDSFRDLVLSDIPHPLPLTGNSVWSYTPPKKNGEVPTVLSSLQKASQSFVQSRLEQQGSFNDLQNVLDKSKSNQTTPKICTVEELEKNLLKSTKNVVNLTPPHLSPVRPAVVYPQQNQHPFPRPVIPPNHQGPHYGPHGTHPHLPQGPLYPPRPPNFQGHPYPTGPNRYPPGMPPINMPPPVRHMPPPVFRMMPPHLFMQGNMPQRPPPGIPFPYTMNHHSGPPHPQRGNMPPLQHGNMNMNSMQHYQQYQRQRTYSGRYEGNNDKNIIRDEYEGLMTAREKQWLLNIQLLQLNTGTPYFDDYYYTVFKERKAKSNKENGQHDLYRYQNNRQRRNSDRQENPLTPKCGSVTAPRKIIDMDVVNCDKDSESTPVSTKDTKKTKQLLLELEQLYSLFLKAEDLTNPVAIHNLKILRDIKQKQRLRELEAASTPEQKQEVLELVKKESEPVVENPHDYMQKILASLLQEDKFTSFMNIRKGKMLLLRILPVATTEQFFSQVVEIWSRLLLSISIIGRRDTAGDNLLPKLYPMFKRYIQSVKMSDILDNIHGLTEVTKLENSRSTPLSHQGKAPLYFVLLNKFGVSAIAALFVRSEFLISTNGATEQQQTAWFNFIQTVADLANQISKIPTPLEGISQTTFHKLCQRIPNLGLDKQVLLSKHFVEVED</sequence>
<dbReference type="GO" id="GO:0000932">
    <property type="term" value="C:P-body"/>
    <property type="evidence" value="ECO:0007669"/>
    <property type="project" value="UniProtKB-SubCell"/>
</dbReference>
<keyword evidence="2" id="KW-0963">Cytoplasm</keyword>
<feature type="compositionally biased region" description="Low complexity" evidence="3">
    <location>
        <begin position="209"/>
        <end position="225"/>
    </location>
</feature>
<protein>
    <submittedName>
        <fullName evidence="4">Uncharacterized protein</fullName>
    </submittedName>
</protein>
<accession>A0ABD2MYE6</accession>
<evidence type="ECO:0000313" key="5">
    <source>
        <dbReference type="Proteomes" id="UP001516400"/>
    </source>
</evidence>
<reference evidence="4 5" key="1">
    <citation type="journal article" date="2021" name="BMC Biol.">
        <title>Horizontally acquired antibacterial genes associated with adaptive radiation of ladybird beetles.</title>
        <authorList>
            <person name="Li H.S."/>
            <person name="Tang X.F."/>
            <person name="Huang Y.H."/>
            <person name="Xu Z.Y."/>
            <person name="Chen M.L."/>
            <person name="Du X.Y."/>
            <person name="Qiu B.Y."/>
            <person name="Chen P.T."/>
            <person name="Zhang W."/>
            <person name="Slipinski A."/>
            <person name="Escalona H.E."/>
            <person name="Waterhouse R.M."/>
            <person name="Zwick A."/>
            <person name="Pang H."/>
        </authorList>
    </citation>
    <scope>NUCLEOTIDE SEQUENCE [LARGE SCALE GENOMIC DNA]</scope>
    <source>
        <strain evidence="4">SYSU2018</strain>
    </source>
</reference>
<evidence type="ECO:0000256" key="2">
    <source>
        <dbReference type="ARBA" id="ARBA00022490"/>
    </source>
</evidence>
<dbReference type="PANTHER" id="PTHR21551">
    <property type="entry name" value="TOPOISOMERASE II-ASSOCIATED PROTEIN PAT1"/>
    <property type="match status" value="1"/>
</dbReference>
<proteinExistence type="predicted"/>
<evidence type="ECO:0000256" key="3">
    <source>
        <dbReference type="SAM" id="MobiDB-lite"/>
    </source>
</evidence>
<feature type="region of interest" description="Disordered" evidence="3">
    <location>
        <begin position="208"/>
        <end position="246"/>
    </location>
</feature>
<keyword evidence="5" id="KW-1185">Reference proteome</keyword>
<evidence type="ECO:0000256" key="1">
    <source>
        <dbReference type="ARBA" id="ARBA00004201"/>
    </source>
</evidence>
<feature type="compositionally biased region" description="Basic and acidic residues" evidence="3">
    <location>
        <begin position="393"/>
        <end position="403"/>
    </location>
</feature>
<evidence type="ECO:0000313" key="4">
    <source>
        <dbReference type="EMBL" id="KAL3271461.1"/>
    </source>
</evidence>
<feature type="region of interest" description="Disordered" evidence="3">
    <location>
        <begin position="286"/>
        <end position="308"/>
    </location>
</feature>
<dbReference type="EMBL" id="JABFTP020000042">
    <property type="protein sequence ID" value="KAL3271461.1"/>
    <property type="molecule type" value="Genomic_DNA"/>
</dbReference>
<gene>
    <name evidence="4" type="ORF">HHI36_021947</name>
</gene>
<comment type="subcellular location">
    <subcellularLocation>
        <location evidence="1">Cytoplasm</location>
        <location evidence="1">P-body</location>
    </subcellularLocation>
</comment>
<dbReference type="PANTHER" id="PTHR21551:SF0">
    <property type="entry name" value="PROTEIN ASSOCIATED WITH TOPO II RELATED-1, ISOFORM A"/>
    <property type="match status" value="1"/>
</dbReference>
<organism evidence="4 5">
    <name type="scientific">Cryptolaemus montrouzieri</name>
    <dbReference type="NCBI Taxonomy" id="559131"/>
    <lineage>
        <taxon>Eukaryota</taxon>
        <taxon>Metazoa</taxon>
        <taxon>Ecdysozoa</taxon>
        <taxon>Arthropoda</taxon>
        <taxon>Hexapoda</taxon>
        <taxon>Insecta</taxon>
        <taxon>Pterygota</taxon>
        <taxon>Neoptera</taxon>
        <taxon>Endopterygota</taxon>
        <taxon>Coleoptera</taxon>
        <taxon>Polyphaga</taxon>
        <taxon>Cucujiformia</taxon>
        <taxon>Coccinelloidea</taxon>
        <taxon>Coccinellidae</taxon>
        <taxon>Scymninae</taxon>
        <taxon>Scymnini</taxon>
        <taxon>Cryptolaemus</taxon>
    </lineage>
</organism>
<dbReference type="InterPro" id="IPR039900">
    <property type="entry name" value="Pat1-like"/>
</dbReference>
<comment type="caution">
    <text evidence="4">The sequence shown here is derived from an EMBL/GenBank/DDBJ whole genome shotgun (WGS) entry which is preliminary data.</text>
</comment>
<name>A0ABD2MYE6_9CUCU</name>
<dbReference type="Proteomes" id="UP001516400">
    <property type="component" value="Unassembled WGS sequence"/>
</dbReference>
<feature type="region of interest" description="Disordered" evidence="3">
    <location>
        <begin position="393"/>
        <end position="427"/>
    </location>
</feature>
<dbReference type="AlphaFoldDB" id="A0ABD2MYE6"/>